<organism evidence="5 6">
    <name type="scientific">Marchantia polymorpha</name>
    <name type="common">Common liverwort</name>
    <name type="synonym">Marchantia aquatica</name>
    <dbReference type="NCBI Taxonomy" id="3197"/>
    <lineage>
        <taxon>Eukaryota</taxon>
        <taxon>Viridiplantae</taxon>
        <taxon>Streptophyta</taxon>
        <taxon>Embryophyta</taxon>
        <taxon>Marchantiophyta</taxon>
        <taxon>Marchantiopsida</taxon>
        <taxon>Marchantiidae</taxon>
        <taxon>Marchantiales</taxon>
        <taxon>Marchantiaceae</taxon>
        <taxon>Marchantia</taxon>
    </lineage>
</organism>
<dbReference type="Pfam" id="PF05637">
    <property type="entry name" value="Glyco_transf_34"/>
    <property type="match status" value="1"/>
</dbReference>
<evidence type="ECO:0000256" key="3">
    <source>
        <dbReference type="ARBA" id="ARBA00022676"/>
    </source>
</evidence>
<dbReference type="InterPro" id="IPR029044">
    <property type="entry name" value="Nucleotide-diphossugar_trans"/>
</dbReference>
<dbReference type="Gene3D" id="3.90.550.10">
    <property type="entry name" value="Spore Coat Polysaccharide Biosynthesis Protein SpsA, Chain A"/>
    <property type="match status" value="1"/>
</dbReference>
<sequence>MILVTSSPPEPCSAATGEHCLLKPINNKMDYCRLHMIEIYYNMAIMEMDDFWIKLPIIRKLMVSHPEAEWIWWMDSDAIFTHMTFDFPVEKYEGRNLVVHG</sequence>
<evidence type="ECO:0000313" key="5">
    <source>
        <dbReference type="EMBL" id="PTQ44117.1"/>
    </source>
</evidence>
<proteinExistence type="inferred from homology"/>
<dbReference type="InterPro" id="IPR008630">
    <property type="entry name" value="Glyco_trans_34"/>
</dbReference>
<reference evidence="6" key="1">
    <citation type="journal article" date="2017" name="Cell">
        <title>Insights into land plant evolution garnered from the Marchantia polymorpha genome.</title>
        <authorList>
            <person name="Bowman J.L."/>
            <person name="Kohchi T."/>
            <person name="Yamato K.T."/>
            <person name="Jenkins J."/>
            <person name="Shu S."/>
            <person name="Ishizaki K."/>
            <person name="Yamaoka S."/>
            <person name="Nishihama R."/>
            <person name="Nakamura Y."/>
            <person name="Berger F."/>
            <person name="Adam C."/>
            <person name="Aki S.S."/>
            <person name="Althoff F."/>
            <person name="Araki T."/>
            <person name="Arteaga-Vazquez M.A."/>
            <person name="Balasubrmanian S."/>
            <person name="Barry K."/>
            <person name="Bauer D."/>
            <person name="Boehm C.R."/>
            <person name="Briginshaw L."/>
            <person name="Caballero-Perez J."/>
            <person name="Catarino B."/>
            <person name="Chen F."/>
            <person name="Chiyoda S."/>
            <person name="Chovatia M."/>
            <person name="Davies K.M."/>
            <person name="Delmans M."/>
            <person name="Demura T."/>
            <person name="Dierschke T."/>
            <person name="Dolan L."/>
            <person name="Dorantes-Acosta A.E."/>
            <person name="Eklund D.M."/>
            <person name="Florent S.N."/>
            <person name="Flores-Sandoval E."/>
            <person name="Fujiyama A."/>
            <person name="Fukuzawa H."/>
            <person name="Galik B."/>
            <person name="Grimanelli D."/>
            <person name="Grimwood J."/>
            <person name="Grossniklaus U."/>
            <person name="Hamada T."/>
            <person name="Haseloff J."/>
            <person name="Hetherington A.J."/>
            <person name="Higo A."/>
            <person name="Hirakawa Y."/>
            <person name="Hundley H.N."/>
            <person name="Ikeda Y."/>
            <person name="Inoue K."/>
            <person name="Inoue S.I."/>
            <person name="Ishida S."/>
            <person name="Jia Q."/>
            <person name="Kakita M."/>
            <person name="Kanazawa T."/>
            <person name="Kawai Y."/>
            <person name="Kawashima T."/>
            <person name="Kennedy M."/>
            <person name="Kinose K."/>
            <person name="Kinoshita T."/>
            <person name="Kohara Y."/>
            <person name="Koide E."/>
            <person name="Komatsu K."/>
            <person name="Kopischke S."/>
            <person name="Kubo M."/>
            <person name="Kyozuka J."/>
            <person name="Lagercrantz U."/>
            <person name="Lin S.S."/>
            <person name="Lindquist E."/>
            <person name="Lipzen A.M."/>
            <person name="Lu C.W."/>
            <person name="De Luna E."/>
            <person name="Martienssen R.A."/>
            <person name="Minamino N."/>
            <person name="Mizutani M."/>
            <person name="Mizutani M."/>
            <person name="Mochizuki N."/>
            <person name="Monte I."/>
            <person name="Mosher R."/>
            <person name="Nagasaki H."/>
            <person name="Nakagami H."/>
            <person name="Naramoto S."/>
            <person name="Nishitani K."/>
            <person name="Ohtani M."/>
            <person name="Okamoto T."/>
            <person name="Okumura M."/>
            <person name="Phillips J."/>
            <person name="Pollak B."/>
            <person name="Reinders A."/>
            <person name="Rovekamp M."/>
            <person name="Sano R."/>
            <person name="Sawa S."/>
            <person name="Schmid M.W."/>
            <person name="Shirakawa M."/>
            <person name="Solano R."/>
            <person name="Spunde A."/>
            <person name="Suetsugu N."/>
            <person name="Sugano S."/>
            <person name="Sugiyama A."/>
            <person name="Sun R."/>
            <person name="Suzuki Y."/>
            <person name="Takenaka M."/>
            <person name="Takezawa D."/>
            <person name="Tomogane H."/>
            <person name="Tsuzuki M."/>
            <person name="Ueda T."/>
            <person name="Umeda M."/>
            <person name="Ward J.M."/>
            <person name="Watanabe Y."/>
            <person name="Yazaki K."/>
            <person name="Yokoyama R."/>
            <person name="Yoshitake Y."/>
            <person name="Yotsui I."/>
            <person name="Zachgo S."/>
            <person name="Schmutz J."/>
        </authorList>
    </citation>
    <scope>NUCLEOTIDE SEQUENCE [LARGE SCALE GENOMIC DNA]</scope>
    <source>
        <strain evidence="6">Tak-1</strain>
    </source>
</reference>
<protein>
    <submittedName>
        <fullName evidence="5">Uncharacterized protein</fullName>
    </submittedName>
</protein>
<name>A0A2R6XDD9_MARPO</name>
<accession>A0A2R6XDD9</accession>
<dbReference type="PANTHER" id="PTHR31311">
    <property type="entry name" value="XYLOGLUCAN 6-XYLOSYLTRANSFERASE 5-RELATED-RELATED"/>
    <property type="match status" value="1"/>
</dbReference>
<dbReference type="PANTHER" id="PTHR31311:SF44">
    <property type="entry name" value="GLYCOSYLTRANSFERASE 2-RELATED"/>
    <property type="match status" value="1"/>
</dbReference>
<keyword evidence="4" id="KW-0808">Transferase</keyword>
<gene>
    <name evidence="5" type="ORF">MARPO_0022s0195</name>
</gene>
<dbReference type="GO" id="GO:0000139">
    <property type="term" value="C:Golgi membrane"/>
    <property type="evidence" value="ECO:0007669"/>
    <property type="project" value="UniProtKB-SubCell"/>
</dbReference>
<evidence type="ECO:0000256" key="4">
    <source>
        <dbReference type="ARBA" id="ARBA00022679"/>
    </source>
</evidence>
<evidence type="ECO:0000313" key="6">
    <source>
        <dbReference type="Proteomes" id="UP000244005"/>
    </source>
</evidence>
<comment type="subcellular location">
    <subcellularLocation>
        <location evidence="1">Golgi apparatus membrane</location>
        <topology evidence="1">Single-pass type II membrane protein</topology>
    </subcellularLocation>
</comment>
<dbReference type="OrthoDB" id="205108at2759"/>
<evidence type="ECO:0000256" key="2">
    <source>
        <dbReference type="ARBA" id="ARBA00005664"/>
    </source>
</evidence>
<evidence type="ECO:0000256" key="1">
    <source>
        <dbReference type="ARBA" id="ARBA00004323"/>
    </source>
</evidence>
<dbReference type="Proteomes" id="UP000244005">
    <property type="component" value="Unassembled WGS sequence"/>
</dbReference>
<keyword evidence="3" id="KW-0328">Glycosyltransferase</keyword>
<dbReference type="GO" id="GO:0016757">
    <property type="term" value="F:glycosyltransferase activity"/>
    <property type="evidence" value="ECO:0007669"/>
    <property type="project" value="UniProtKB-KW"/>
</dbReference>
<dbReference type="AlphaFoldDB" id="A0A2R6XDD9"/>
<dbReference type="EMBL" id="KZ772694">
    <property type="protein sequence ID" value="PTQ44117.1"/>
    <property type="molecule type" value="Genomic_DNA"/>
</dbReference>
<keyword evidence="6" id="KW-1185">Reference proteome</keyword>
<comment type="similarity">
    <text evidence="2">Belongs to the glycosyltransferase 34 family.</text>
</comment>